<organism evidence="2">
    <name type="scientific">Musca domestica</name>
    <name type="common">House fly</name>
    <dbReference type="NCBI Taxonomy" id="7370"/>
    <lineage>
        <taxon>Eukaryota</taxon>
        <taxon>Metazoa</taxon>
        <taxon>Ecdysozoa</taxon>
        <taxon>Arthropoda</taxon>
        <taxon>Hexapoda</taxon>
        <taxon>Insecta</taxon>
        <taxon>Pterygota</taxon>
        <taxon>Neoptera</taxon>
        <taxon>Endopterygota</taxon>
        <taxon>Diptera</taxon>
        <taxon>Brachycera</taxon>
        <taxon>Muscomorpha</taxon>
        <taxon>Muscoidea</taxon>
        <taxon>Muscidae</taxon>
        <taxon>Musca</taxon>
    </lineage>
</organism>
<sequence length="92" mass="10624">MMQPQKHLHSYSNLNLRAITLYWNFENMKFFTLLAALMALFAICNNFSMVSASRDSRPVQPRVQPPPPPPKQKPFIYDAPIRRPGGQKTMYA</sequence>
<gene>
    <name evidence="2" type="primary">105261546</name>
</gene>
<accession>A0A1I8NKQ0</accession>
<dbReference type="VEuPathDB" id="VectorBase:MDOA016718"/>
<evidence type="ECO:0000256" key="1">
    <source>
        <dbReference type="SAM" id="MobiDB-lite"/>
    </source>
</evidence>
<dbReference type="EnsemblMetazoa" id="MDOA016718-RA">
    <property type="protein sequence ID" value="MDOA016718-PA"/>
    <property type="gene ID" value="MDOA016718"/>
</dbReference>
<proteinExistence type="predicted"/>
<dbReference type="AlphaFoldDB" id="A0A1I8NKQ0"/>
<feature type="region of interest" description="Disordered" evidence="1">
    <location>
        <begin position="54"/>
        <end position="92"/>
    </location>
</feature>
<protein>
    <submittedName>
        <fullName evidence="2">Uncharacterized protein</fullName>
    </submittedName>
</protein>
<name>A0A1I8NKQ0_MUSDO</name>
<evidence type="ECO:0000313" key="2">
    <source>
        <dbReference type="EnsemblMetazoa" id="MDOA016718-PA"/>
    </source>
</evidence>
<feature type="compositionally biased region" description="Pro residues" evidence="1">
    <location>
        <begin position="63"/>
        <end position="72"/>
    </location>
</feature>
<reference evidence="2" key="1">
    <citation type="submission" date="2020-05" db="UniProtKB">
        <authorList>
            <consortium name="EnsemblMetazoa"/>
        </authorList>
    </citation>
    <scope>IDENTIFICATION</scope>
    <source>
        <strain evidence="2">Aabys</strain>
    </source>
</reference>